<dbReference type="InterPro" id="IPR029056">
    <property type="entry name" value="Ribokinase-like"/>
</dbReference>
<reference evidence="5 6" key="1">
    <citation type="journal article" date="2018" name="PLoS Genet.">
        <title>Population sequencing reveals clonal diversity and ancestral inbreeding in the grapevine cultivar Chardonnay.</title>
        <authorList>
            <person name="Roach M.J."/>
            <person name="Johnson D.L."/>
            <person name="Bohlmann J."/>
            <person name="van Vuuren H.J."/>
            <person name="Jones S.J."/>
            <person name="Pretorius I.S."/>
            <person name="Schmidt S.A."/>
            <person name="Borneman A.R."/>
        </authorList>
    </citation>
    <scope>NUCLEOTIDE SEQUENCE [LARGE SCALE GENOMIC DNA]</scope>
    <source>
        <strain evidence="6">cv. Chardonnay</strain>
        <tissue evidence="5">Leaf</tissue>
    </source>
</reference>
<evidence type="ECO:0000256" key="4">
    <source>
        <dbReference type="SAM" id="Phobius"/>
    </source>
</evidence>
<dbReference type="GO" id="GO:0016301">
    <property type="term" value="F:kinase activity"/>
    <property type="evidence" value="ECO:0007669"/>
    <property type="project" value="UniProtKB-KW"/>
</dbReference>
<evidence type="ECO:0000313" key="6">
    <source>
        <dbReference type="Proteomes" id="UP000288805"/>
    </source>
</evidence>
<dbReference type="PANTHER" id="PTHR43320">
    <property type="entry name" value="SUGAR KINASE"/>
    <property type="match status" value="1"/>
</dbReference>
<accession>A0A438FKI1</accession>
<dbReference type="Gene3D" id="3.40.1190.20">
    <property type="match status" value="1"/>
</dbReference>
<feature type="transmembrane region" description="Helical" evidence="4">
    <location>
        <begin position="110"/>
        <end position="130"/>
    </location>
</feature>
<keyword evidence="4" id="KW-1133">Transmembrane helix</keyword>
<keyword evidence="2" id="KW-0808">Transferase</keyword>
<comment type="similarity">
    <text evidence="1">Belongs to the carbohydrate kinase PfkB family.</text>
</comment>
<evidence type="ECO:0000256" key="2">
    <source>
        <dbReference type="ARBA" id="ARBA00022679"/>
    </source>
</evidence>
<dbReference type="InterPro" id="IPR052700">
    <property type="entry name" value="Carb_kinase_PfkB-like"/>
</dbReference>
<proteinExistence type="inferred from homology"/>
<dbReference type="AlphaFoldDB" id="A0A438FKI1"/>
<evidence type="ECO:0008006" key="7">
    <source>
        <dbReference type="Google" id="ProtNLM"/>
    </source>
</evidence>
<evidence type="ECO:0000256" key="3">
    <source>
        <dbReference type="ARBA" id="ARBA00022777"/>
    </source>
</evidence>
<evidence type="ECO:0000313" key="5">
    <source>
        <dbReference type="EMBL" id="RVW60020.1"/>
    </source>
</evidence>
<dbReference type="PANTHER" id="PTHR43320:SF1">
    <property type="entry name" value="OS01G0105900 PROTEIN"/>
    <property type="match status" value="1"/>
</dbReference>
<organism evidence="5 6">
    <name type="scientific">Vitis vinifera</name>
    <name type="common">Grape</name>
    <dbReference type="NCBI Taxonomy" id="29760"/>
    <lineage>
        <taxon>Eukaryota</taxon>
        <taxon>Viridiplantae</taxon>
        <taxon>Streptophyta</taxon>
        <taxon>Embryophyta</taxon>
        <taxon>Tracheophyta</taxon>
        <taxon>Spermatophyta</taxon>
        <taxon>Magnoliopsida</taxon>
        <taxon>eudicotyledons</taxon>
        <taxon>Gunneridae</taxon>
        <taxon>Pentapetalae</taxon>
        <taxon>rosids</taxon>
        <taxon>Vitales</taxon>
        <taxon>Vitaceae</taxon>
        <taxon>Viteae</taxon>
        <taxon>Vitis</taxon>
    </lineage>
</organism>
<keyword evidence="4" id="KW-0472">Membrane</keyword>
<sequence length="243" mass="26590">MYGSEASSEIGKIRQLCYDLLSEYQSKSKMGQQTSSHGASSVSNLFELTYDEQDPLSKFDLFVHSTSEEGHAKSELDYYLEETVLPGISDFDVLISTVASESAFSTGGRMAMGMSSMICIAGWLTVYLSFGSFSLYFGRFLRLIWNWCSFLCVLPILFEDSLQALGSTVEYSERVGMMSKEACLDDENASPKAALEFLAKHSQWVVVTLGSNRCLAKCGREMVRVPAIGEAKAIGAIGAGTCL</sequence>
<protein>
    <recommendedName>
        <fullName evidence="7">HAT C-terminal dimerisation domain-containing protein</fullName>
    </recommendedName>
</protein>
<gene>
    <name evidence="5" type="ORF">CK203_089488</name>
</gene>
<keyword evidence="3" id="KW-0418">Kinase</keyword>
<name>A0A438FKI1_VITVI</name>
<evidence type="ECO:0000256" key="1">
    <source>
        <dbReference type="ARBA" id="ARBA00010688"/>
    </source>
</evidence>
<dbReference type="EMBL" id="QGNW01000871">
    <property type="protein sequence ID" value="RVW60020.1"/>
    <property type="molecule type" value="Genomic_DNA"/>
</dbReference>
<dbReference type="Proteomes" id="UP000288805">
    <property type="component" value="Unassembled WGS sequence"/>
</dbReference>
<comment type="caution">
    <text evidence="5">The sequence shown here is derived from an EMBL/GenBank/DDBJ whole genome shotgun (WGS) entry which is preliminary data.</text>
</comment>
<dbReference type="SUPFAM" id="SSF53613">
    <property type="entry name" value="Ribokinase-like"/>
    <property type="match status" value="1"/>
</dbReference>
<keyword evidence="4" id="KW-0812">Transmembrane</keyword>